<evidence type="ECO:0000313" key="8">
    <source>
        <dbReference type="EMBL" id="MDT0684168.1"/>
    </source>
</evidence>
<dbReference type="InterPro" id="IPR000620">
    <property type="entry name" value="EamA_dom"/>
</dbReference>
<dbReference type="RefSeq" id="WP_311693407.1">
    <property type="nucleotide sequence ID" value="NZ_JAVRHL010000004.1"/>
</dbReference>
<feature type="transmembrane region" description="Helical" evidence="6">
    <location>
        <begin position="43"/>
        <end position="66"/>
    </location>
</feature>
<dbReference type="PANTHER" id="PTHR22911:SF6">
    <property type="entry name" value="SOLUTE CARRIER FAMILY 35 MEMBER G1"/>
    <property type="match status" value="1"/>
</dbReference>
<evidence type="ECO:0000313" key="9">
    <source>
        <dbReference type="Proteomes" id="UP001265259"/>
    </source>
</evidence>
<organism evidence="8 9">
    <name type="scientific">Tropicimonas omnivorans</name>
    <dbReference type="NCBI Taxonomy" id="3075590"/>
    <lineage>
        <taxon>Bacteria</taxon>
        <taxon>Pseudomonadati</taxon>
        <taxon>Pseudomonadota</taxon>
        <taxon>Alphaproteobacteria</taxon>
        <taxon>Rhodobacterales</taxon>
        <taxon>Roseobacteraceae</taxon>
        <taxon>Tropicimonas</taxon>
    </lineage>
</organism>
<feature type="transmembrane region" description="Helical" evidence="6">
    <location>
        <begin position="158"/>
        <end position="177"/>
    </location>
</feature>
<name>A0ABU3DKC3_9RHOB</name>
<evidence type="ECO:0000256" key="6">
    <source>
        <dbReference type="SAM" id="Phobius"/>
    </source>
</evidence>
<reference evidence="8 9" key="1">
    <citation type="submission" date="2023-09" db="EMBL/GenBank/DDBJ databases">
        <authorList>
            <person name="Rey-Velasco X."/>
        </authorList>
    </citation>
    <scope>NUCLEOTIDE SEQUENCE [LARGE SCALE GENOMIC DNA]</scope>
    <source>
        <strain evidence="8 9">F158</strain>
    </source>
</reference>
<evidence type="ECO:0000256" key="1">
    <source>
        <dbReference type="ARBA" id="ARBA00004141"/>
    </source>
</evidence>
<accession>A0ABU3DKC3</accession>
<comment type="subcellular location">
    <subcellularLocation>
        <location evidence="1">Membrane</location>
        <topology evidence="1">Multi-pass membrane protein</topology>
    </subcellularLocation>
</comment>
<evidence type="ECO:0000259" key="7">
    <source>
        <dbReference type="Pfam" id="PF00892"/>
    </source>
</evidence>
<gene>
    <name evidence="8" type="ORF">RM543_15895</name>
</gene>
<feature type="transmembrane region" description="Helical" evidence="6">
    <location>
        <begin position="132"/>
        <end position="152"/>
    </location>
</feature>
<proteinExistence type="inferred from homology"/>
<evidence type="ECO:0000256" key="4">
    <source>
        <dbReference type="ARBA" id="ARBA00022989"/>
    </source>
</evidence>
<feature type="transmembrane region" description="Helical" evidence="6">
    <location>
        <begin position="231"/>
        <end position="252"/>
    </location>
</feature>
<feature type="transmembrane region" description="Helical" evidence="6">
    <location>
        <begin position="103"/>
        <end position="125"/>
    </location>
</feature>
<dbReference type="EMBL" id="JAVRHL010000004">
    <property type="protein sequence ID" value="MDT0684168.1"/>
    <property type="molecule type" value="Genomic_DNA"/>
</dbReference>
<dbReference type="InterPro" id="IPR037185">
    <property type="entry name" value="EmrE-like"/>
</dbReference>
<evidence type="ECO:0000256" key="5">
    <source>
        <dbReference type="ARBA" id="ARBA00023136"/>
    </source>
</evidence>
<evidence type="ECO:0000256" key="2">
    <source>
        <dbReference type="ARBA" id="ARBA00009853"/>
    </source>
</evidence>
<keyword evidence="3 6" id="KW-0812">Transmembrane</keyword>
<feature type="transmembrane region" description="Helical" evidence="6">
    <location>
        <begin position="259"/>
        <end position="279"/>
    </location>
</feature>
<feature type="domain" description="EamA" evidence="7">
    <location>
        <begin position="16"/>
        <end position="148"/>
    </location>
</feature>
<sequence length="313" mass="32755">MAWTFDNSLPLGGTTRGIVAILAAVSLLSLSDALVKMSGHSFGLAQLVLLRSIVAALLLTLWLLPVQGMSGLRLTRPGWVWARSLCLAAMWLSYYAALPTMSFALAAASYYTAPAWMALLGRILLGMTIGRGGWASVALSLSGVLLAVSPSADTFTPILLLPLAAAAFYALAGLITWSRCQAESPGAMALTLNVCLVCVAAAALLLLSLFRPGETESFVLALWPRLTLADWSLAFVLGCLLAVIATAVATGYRAAPTPVVGVFDTAYLGFAAVWGVVLFGDVPTAREGLGIALIASSAILMSGSRPKRKDEYC</sequence>
<feature type="transmembrane region" description="Helical" evidence="6">
    <location>
        <begin position="285"/>
        <end position="303"/>
    </location>
</feature>
<dbReference type="Proteomes" id="UP001265259">
    <property type="component" value="Unassembled WGS sequence"/>
</dbReference>
<feature type="transmembrane region" description="Helical" evidence="6">
    <location>
        <begin position="78"/>
        <end position="97"/>
    </location>
</feature>
<evidence type="ECO:0000256" key="3">
    <source>
        <dbReference type="ARBA" id="ARBA00022692"/>
    </source>
</evidence>
<dbReference type="Pfam" id="PF00892">
    <property type="entry name" value="EamA"/>
    <property type="match status" value="1"/>
</dbReference>
<keyword evidence="4 6" id="KW-1133">Transmembrane helix</keyword>
<feature type="transmembrane region" description="Helical" evidence="6">
    <location>
        <begin position="189"/>
        <end position="211"/>
    </location>
</feature>
<keyword evidence="5 6" id="KW-0472">Membrane</keyword>
<dbReference type="SUPFAM" id="SSF103481">
    <property type="entry name" value="Multidrug resistance efflux transporter EmrE"/>
    <property type="match status" value="2"/>
</dbReference>
<protein>
    <submittedName>
        <fullName evidence="8">DMT family transporter</fullName>
    </submittedName>
</protein>
<comment type="caution">
    <text evidence="8">The sequence shown here is derived from an EMBL/GenBank/DDBJ whole genome shotgun (WGS) entry which is preliminary data.</text>
</comment>
<dbReference type="PANTHER" id="PTHR22911">
    <property type="entry name" value="ACYL-MALONYL CONDENSING ENZYME-RELATED"/>
    <property type="match status" value="1"/>
</dbReference>
<keyword evidence="9" id="KW-1185">Reference proteome</keyword>
<comment type="similarity">
    <text evidence="2">Belongs to the drug/metabolite transporter (DMT) superfamily. 10 TMS drug/metabolite exporter (DME) (TC 2.A.7.3) family.</text>
</comment>